<protein>
    <recommendedName>
        <fullName evidence="2">HNH nuclease domain-containing protein</fullName>
    </recommendedName>
</protein>
<sequence length="186" mass="20597">MASSTASPTASGRGRRKKHPSAGRNRHTSPPPSASPFDGEFIIADSFESLQISPAENPNPRSFPHSVKQQCWEKAEKVKGRDPDRWRRDALGNVVFRKFVGCRGCLCHDYDHILPYSKGGKSTLENCQVLQATANRSKGNQIDVSRSDLIKKSAYCRITGRDMDLLELTSYGDLTKTDADIGCKLQ</sequence>
<organism evidence="3 4">
    <name type="scientific">Genlisea aurea</name>
    <dbReference type="NCBI Taxonomy" id="192259"/>
    <lineage>
        <taxon>Eukaryota</taxon>
        <taxon>Viridiplantae</taxon>
        <taxon>Streptophyta</taxon>
        <taxon>Embryophyta</taxon>
        <taxon>Tracheophyta</taxon>
        <taxon>Spermatophyta</taxon>
        <taxon>Magnoliopsida</taxon>
        <taxon>eudicotyledons</taxon>
        <taxon>Gunneridae</taxon>
        <taxon>Pentapetalae</taxon>
        <taxon>asterids</taxon>
        <taxon>lamiids</taxon>
        <taxon>Lamiales</taxon>
        <taxon>Lentibulariaceae</taxon>
        <taxon>Genlisea</taxon>
    </lineage>
</organism>
<evidence type="ECO:0000313" key="4">
    <source>
        <dbReference type="Proteomes" id="UP000015453"/>
    </source>
</evidence>
<evidence type="ECO:0000256" key="1">
    <source>
        <dbReference type="SAM" id="MobiDB-lite"/>
    </source>
</evidence>
<dbReference type="CDD" id="cd00085">
    <property type="entry name" value="HNHc"/>
    <property type="match status" value="1"/>
</dbReference>
<evidence type="ECO:0000259" key="2">
    <source>
        <dbReference type="SMART" id="SM00507"/>
    </source>
</evidence>
<dbReference type="PANTHER" id="PTHR33427:SF3">
    <property type="entry name" value="HNH ENDONUCLEASE"/>
    <property type="match status" value="1"/>
</dbReference>
<dbReference type="GO" id="GO:0004519">
    <property type="term" value="F:endonuclease activity"/>
    <property type="evidence" value="ECO:0007669"/>
    <property type="project" value="InterPro"/>
</dbReference>
<dbReference type="GO" id="GO:0003676">
    <property type="term" value="F:nucleic acid binding"/>
    <property type="evidence" value="ECO:0007669"/>
    <property type="project" value="InterPro"/>
</dbReference>
<feature type="compositionally biased region" description="Polar residues" evidence="1">
    <location>
        <begin position="1"/>
        <end position="10"/>
    </location>
</feature>
<dbReference type="Gene3D" id="1.10.30.50">
    <property type="match status" value="1"/>
</dbReference>
<comment type="caution">
    <text evidence="3">The sequence shown here is derived from an EMBL/GenBank/DDBJ whole genome shotgun (WGS) entry which is preliminary data.</text>
</comment>
<dbReference type="InterPro" id="IPR003615">
    <property type="entry name" value="HNH_nuc"/>
</dbReference>
<evidence type="ECO:0000313" key="3">
    <source>
        <dbReference type="EMBL" id="EPS70640.1"/>
    </source>
</evidence>
<accession>S8CV19</accession>
<dbReference type="Proteomes" id="UP000015453">
    <property type="component" value="Unassembled WGS sequence"/>
</dbReference>
<name>S8CV19_9LAMI</name>
<proteinExistence type="predicted"/>
<dbReference type="SMART" id="SM00507">
    <property type="entry name" value="HNHc"/>
    <property type="match status" value="1"/>
</dbReference>
<dbReference type="EMBL" id="AUSU01001604">
    <property type="protein sequence ID" value="EPS70640.1"/>
    <property type="molecule type" value="Genomic_DNA"/>
</dbReference>
<feature type="domain" description="HNH nuclease" evidence="2">
    <location>
        <begin position="90"/>
        <end position="136"/>
    </location>
</feature>
<dbReference type="AlphaFoldDB" id="S8CV19"/>
<gene>
    <name evidence="3" type="ORF">M569_04118</name>
</gene>
<dbReference type="GO" id="GO:0008270">
    <property type="term" value="F:zinc ion binding"/>
    <property type="evidence" value="ECO:0007669"/>
    <property type="project" value="InterPro"/>
</dbReference>
<feature type="region of interest" description="Disordered" evidence="1">
    <location>
        <begin position="1"/>
        <end position="39"/>
    </location>
</feature>
<dbReference type="PANTHER" id="PTHR33427">
    <property type="entry name" value="HNH ENDONUCLEASE"/>
    <property type="match status" value="1"/>
</dbReference>
<keyword evidence="4" id="KW-1185">Reference proteome</keyword>
<feature type="compositionally biased region" description="Basic residues" evidence="1">
    <location>
        <begin position="13"/>
        <end position="27"/>
    </location>
</feature>
<dbReference type="InterPro" id="IPR002711">
    <property type="entry name" value="HNH"/>
</dbReference>
<dbReference type="Pfam" id="PF01844">
    <property type="entry name" value="HNH"/>
    <property type="match status" value="1"/>
</dbReference>
<reference evidence="3 4" key="1">
    <citation type="journal article" date="2013" name="BMC Genomics">
        <title>The miniature genome of a carnivorous plant Genlisea aurea contains a low number of genes and short non-coding sequences.</title>
        <authorList>
            <person name="Leushkin E.V."/>
            <person name="Sutormin R.A."/>
            <person name="Nabieva E.R."/>
            <person name="Penin A.A."/>
            <person name="Kondrashov A.S."/>
            <person name="Logacheva M.D."/>
        </authorList>
    </citation>
    <scope>NUCLEOTIDE SEQUENCE [LARGE SCALE GENOMIC DNA]</scope>
</reference>
<dbReference type="OrthoDB" id="1883054at2759"/>